<feature type="domain" description="MalT-like TPR region" evidence="3">
    <location>
        <begin position="278"/>
        <end position="575"/>
    </location>
</feature>
<dbReference type="InterPro" id="IPR041617">
    <property type="entry name" value="TPR_MalT"/>
</dbReference>
<comment type="caution">
    <text evidence="4">The sequence shown here is derived from an EMBL/GenBank/DDBJ whole genome shotgun (WGS) entry which is preliminary data.</text>
</comment>
<dbReference type="Proteomes" id="UP000580839">
    <property type="component" value="Unassembled WGS sequence"/>
</dbReference>
<proteinExistence type="predicted"/>
<dbReference type="InterPro" id="IPR024983">
    <property type="entry name" value="CHAT_dom"/>
</dbReference>
<evidence type="ECO:0000259" key="3">
    <source>
        <dbReference type="Pfam" id="PF17874"/>
    </source>
</evidence>
<evidence type="ECO:0000313" key="5">
    <source>
        <dbReference type="Proteomes" id="UP000580839"/>
    </source>
</evidence>
<protein>
    <submittedName>
        <fullName evidence="4">CHAT domain-containing protein</fullName>
    </submittedName>
</protein>
<reference evidence="4 5" key="1">
    <citation type="submission" date="2020-04" db="EMBL/GenBank/DDBJ databases">
        <title>Metagenomic profiling of ammonia- and methane-oxidizing microorganisms in a Dutch drinking water treatment plant.</title>
        <authorList>
            <person name="Poghosyan L."/>
            <person name="Leucker S."/>
        </authorList>
    </citation>
    <scope>NUCLEOTIDE SEQUENCE [LARGE SCALE GENOMIC DNA]</scope>
    <source>
        <strain evidence="4">S-RSF-IL-03</strain>
    </source>
</reference>
<feature type="coiled-coil region" evidence="1">
    <location>
        <begin position="646"/>
        <end position="698"/>
    </location>
</feature>
<dbReference type="InterPro" id="IPR019734">
    <property type="entry name" value="TPR_rpt"/>
</dbReference>
<dbReference type="SMART" id="SM00028">
    <property type="entry name" value="TPR"/>
    <property type="match status" value="7"/>
</dbReference>
<dbReference type="EMBL" id="JABFRW010000209">
    <property type="protein sequence ID" value="NOT35655.1"/>
    <property type="molecule type" value="Genomic_DNA"/>
</dbReference>
<dbReference type="PANTHER" id="PTHR10098">
    <property type="entry name" value="RAPSYN-RELATED"/>
    <property type="match status" value="1"/>
</dbReference>
<dbReference type="Gene3D" id="1.25.40.10">
    <property type="entry name" value="Tetratricopeptide repeat domain"/>
    <property type="match status" value="2"/>
</dbReference>
<dbReference type="Pfam" id="PF17874">
    <property type="entry name" value="TPR_MalT"/>
    <property type="match status" value="1"/>
</dbReference>
<organism evidence="4 5">
    <name type="scientific">Eiseniibacteriota bacterium</name>
    <dbReference type="NCBI Taxonomy" id="2212470"/>
    <lineage>
        <taxon>Bacteria</taxon>
        <taxon>Candidatus Eiseniibacteriota</taxon>
    </lineage>
</organism>
<sequence length="1106" mass="119401">MSPSPVPHPPSDLASRASRVLSFALALGLAWANPCSALERERFWETWNDLSDLATRSPDSAHAQIQLRLAAEPLDVPALVLRAKLAASDSTAAESLLARTRAETSDVAVNVARGTTLVVLGRSTAGRLAWARARRGYVALGRLSEAAQTAVHEALLDRAGRGDPSDPALAIAESLGLVAREPEIVMCARTLSGTRWQQRDTRRALAVLQQAVALAPATGPCYMGAEAERQLAVAFKSLGKLDSARVHYQRGVAIARGLGRAELNARCLHGLGTTLEAEARVPEAEQIYREALAMMPLDEHRARANLLGQLGKLFLSAKRYDEARAHFAESNLIYDRYAPRAEGHVLNLQHLGQIETSSGDFDAAREHFERAVAESRDFGLPRLQGAILSDLAGLALQSGDDTRAERLFEEALVVERKLGRERFVAHLLCARAGLQLERGRAAVALTEAREAAARLAVAEPAGVPSANALIVRALLELSRIEEAGLVADSAWRFAEARGDSALMASAWELDAEVQLAAGRPQAALAALARALPVARRLNARELMTRLLERQGRALLAAGEPARAIAPFEEAIELQELAQFSLRSGEERSQIQTLWQELYVQLALAYRRAGRGAEAFRVVDRSRARGLRERLEQELPAPRRGAPDAVLREVDAARAALEDAQRRLTAQYALAPADRSAGLRALESRCASLRERFAEAQLRLERAAPGYARTSGLARSLGVADLRRRLGANETMLAYLIGIERGLVFVVTPQTLVVREIDAGEAQLDREVDSLVAALSSGSDDRWREPALRLGAQLVPEAAWIGSGRLLVTADGPLHRLPFEVLRVGTRGSERCLIERRAVVLGASPSLFFDDAPRAASRSPRLAAFGDPDVSPLDQQAMRRGMDRDLAFAVGRLPNARREVQGIARHFPGARTYVGAAATESQVLREIERCQVLHVAAHGFVDARRPRFSGLVLARDSAAAGDGLLQAYEVIARHGDLELVTLSACETGRGTVQRGEGLLGLARAFRIAGARNLLVSLWQVDDAATADFMLAFYDRLARGEPAAEALATVKRAMLAGIEAASASGASRGVTRMAAPAQRRHPAYWAPFVLQGVAGAPRTARAPATPLR</sequence>
<dbReference type="AlphaFoldDB" id="A0A849SU51"/>
<evidence type="ECO:0000259" key="2">
    <source>
        <dbReference type="Pfam" id="PF12770"/>
    </source>
</evidence>
<evidence type="ECO:0000256" key="1">
    <source>
        <dbReference type="SAM" id="Coils"/>
    </source>
</evidence>
<dbReference type="Pfam" id="PF12770">
    <property type="entry name" value="CHAT"/>
    <property type="match status" value="1"/>
</dbReference>
<dbReference type="InterPro" id="IPR011990">
    <property type="entry name" value="TPR-like_helical_dom_sf"/>
</dbReference>
<name>A0A849SU51_UNCEI</name>
<accession>A0A849SU51</accession>
<evidence type="ECO:0000313" key="4">
    <source>
        <dbReference type="EMBL" id="NOT35655.1"/>
    </source>
</evidence>
<feature type="domain" description="CHAT" evidence="2">
    <location>
        <begin position="803"/>
        <end position="1090"/>
    </location>
</feature>
<dbReference type="SUPFAM" id="SSF48452">
    <property type="entry name" value="TPR-like"/>
    <property type="match status" value="3"/>
</dbReference>
<keyword evidence="1" id="KW-0175">Coiled coil</keyword>
<gene>
    <name evidence="4" type="ORF">HOP12_16060</name>
</gene>